<evidence type="ECO:0000313" key="2">
    <source>
        <dbReference type="Proteomes" id="UP000188605"/>
    </source>
</evidence>
<sequence>MIKAKGWLQDRLERDLRYGFVGHLDELVPELILEDDIYGKDRLTLDTKSKDLGAKADSGDWEVQFLWWNSETQSNWWDGLVRTAFIMEDEEYLEKVNDYIANKLSTQDKDGYLGIYGEDLRYNFSGENGELWAQTSLFRSLLGYYKYTQNQEVLDAVIKAVELTMQSYNIGGVNPFDYAEGFAGVSHGLVFVDILEILSSITSDKKYIQYAKWLYDCHSTANVSEKDCQEHNINDDEYLFTGHGVHTYEHIRVLVTLAYGLEEDNKYKRLLNKLLDKLPNYITPSGAPIGDEWIRGCYANATETGYEYCSIHELLHTYTLLLTKTQDPKWADNIEWLFINAAQGSRHSMASRISYLNCDNIYNLTGDKDPLSEDKTQTRYRYSPVHKEAAVCCVPNAGRITPYYVENMWHQQDDVLTLFLLGECVFETEIKGTKVVIEVEGCYQEGSECMSLEIKAERPIEFTLKIRKPKWAEKMCINDDGKENFYVEGDFAILKKEWLNQQCNIEFEWTPKFEQDLNGEYYVTKGPLLYALPIEHEEKVTKVFEDTSFREINYASKHRRSECFKIFDVMKEYKFTTMELHDKSYKSLVLTYYEKNKENVVVLDPFKETILRRTTFN</sequence>
<reference evidence="1" key="1">
    <citation type="submission" date="2016-08" db="EMBL/GenBank/DDBJ databases">
        <authorList>
            <person name="Ngugi D.K."/>
            <person name="Miyake S."/>
            <person name="Stingl U."/>
        </authorList>
    </citation>
    <scope>NUCLEOTIDE SEQUENCE</scope>
    <source>
        <strain evidence="1">SCG-B11WGA-EpuloA1</strain>
    </source>
</reference>
<gene>
    <name evidence="1" type="ORF">AN396_01000</name>
</gene>
<accession>A0ACC8XC92</accession>
<evidence type="ECO:0000313" key="1">
    <source>
        <dbReference type="EMBL" id="ONI40182.1"/>
    </source>
</evidence>
<keyword evidence="2" id="KW-1185">Reference proteome</keyword>
<dbReference type="Proteomes" id="UP000188605">
    <property type="component" value="Unassembled WGS sequence"/>
</dbReference>
<proteinExistence type="predicted"/>
<name>A0ACC8XC92_9FIRM</name>
<comment type="caution">
    <text evidence="1">The sequence shown here is derived from an EMBL/GenBank/DDBJ whole genome shotgun (WGS) entry which is preliminary data.</text>
</comment>
<protein>
    <submittedName>
        <fullName evidence="1">Uncharacterized protein</fullName>
    </submittedName>
</protein>
<organism evidence="1 2">
    <name type="scientific">Candidatus Epulonipiscium fishelsonii</name>
    <dbReference type="NCBI Taxonomy" id="77094"/>
    <lineage>
        <taxon>Bacteria</taxon>
        <taxon>Bacillati</taxon>
        <taxon>Bacillota</taxon>
        <taxon>Clostridia</taxon>
        <taxon>Lachnospirales</taxon>
        <taxon>Lachnospiraceae</taxon>
        <taxon>Candidatus Epulonipiscium</taxon>
    </lineage>
</organism>
<dbReference type="EMBL" id="LJDB01000055">
    <property type="protein sequence ID" value="ONI40182.1"/>
    <property type="molecule type" value="Genomic_DNA"/>
</dbReference>